<keyword evidence="3 7" id="KW-0853">WD repeat</keyword>
<dbReference type="Proteomes" id="UP001177744">
    <property type="component" value="Unassembled WGS sequence"/>
</dbReference>
<evidence type="ECO:0000313" key="10">
    <source>
        <dbReference type="Proteomes" id="UP001177744"/>
    </source>
</evidence>
<feature type="region of interest" description="Disordered" evidence="8">
    <location>
        <begin position="618"/>
        <end position="639"/>
    </location>
</feature>
<name>A0AA40LH53_CNENI</name>
<dbReference type="InterPro" id="IPR036322">
    <property type="entry name" value="WD40_repeat_dom_sf"/>
</dbReference>
<dbReference type="CDD" id="cd00200">
    <property type="entry name" value="WD40"/>
    <property type="match status" value="1"/>
</dbReference>
<evidence type="ECO:0000256" key="4">
    <source>
        <dbReference type="ARBA" id="ARBA00022737"/>
    </source>
</evidence>
<dbReference type="GO" id="GO:0000724">
    <property type="term" value="P:double-strand break repair via homologous recombination"/>
    <property type="evidence" value="ECO:0007669"/>
    <property type="project" value="TreeGrafter"/>
</dbReference>
<sequence length="716" mass="80200">MDRATSGSDVGVSTCKMAAHHRQNTAGRRKVQVSYVIRDEVEKYNRNGVNALQLDPALNRLFTAGRDSIIRIWSVNQHKQDPYIASMEHHTDWVNDIVLCCNGKTLISASSDTTVKVWNAHKGFCMSTLRTHKDYVKALAYAKDKELVASAGLDRQIFLWDVNTLTALTASNNTVTSKLLLSLIASSLSGNKDSIYSLAMNQLGTIIVSGSTEKVLRVWDPRTCAKLMKLKGHTDNVKALLLNRDGTQCLSGSSDGTIRLWSLGQQRCIATYRVHDEGVWALQVNDAFTHVYSGGRDRKIYCTDLRNPDIRVLICEEKAPVLKTLKGIHNFRASGDYDNDCTNPITPLCTQPDQVIKGGASIIQCHILNDKRHILTKDTNNNVAYWDVLKASKVEDLGKVDFEDEIKKRFKMVYVPNWFSVDLKTGMLTITLDESDCFAAWVSAKDAGFSSPDGSDPKLNLGGLLLQALLEYWPRTHVNPIDEEENEVNHVNGEQENRVQKGNGYFQVPPHTPVIFGEAGGRTLFRLLCRDSGGETESMLLNETVPQWVIDITVDDKFLEVELLDQRKNMPKFNKIPFYLQPHASSGAKTLKKDRLSASDMLQVRKVMEHVYEKIINLDNESQTTSSSNNEKPGEQEKEEDIAVLAEEKIELLCQDQASGLADQSPTWPGRCSDSYITGSDYGPQVLDPNMDLRTVKHFIWKSGGDLTLHYRQKST</sequence>
<feature type="repeat" description="WD" evidence="7">
    <location>
        <begin position="230"/>
        <end position="271"/>
    </location>
</feature>
<keyword evidence="4" id="KW-0677">Repeat</keyword>
<dbReference type="Gene3D" id="2.130.10.10">
    <property type="entry name" value="YVTN repeat-like/Quinoprotein amine dehydrogenase"/>
    <property type="match status" value="2"/>
</dbReference>
<dbReference type="InterPro" id="IPR015943">
    <property type="entry name" value="WD40/YVTN_repeat-like_dom_sf"/>
</dbReference>
<dbReference type="Pfam" id="PF00400">
    <property type="entry name" value="WD40"/>
    <property type="match status" value="6"/>
</dbReference>
<dbReference type="InterPro" id="IPR021772">
    <property type="entry name" value="WDR48/Bun107"/>
</dbReference>
<feature type="repeat" description="WD" evidence="7">
    <location>
        <begin position="87"/>
        <end position="128"/>
    </location>
</feature>
<comment type="caution">
    <text evidence="9">The sequence shown here is derived from an EMBL/GenBank/DDBJ whole genome shotgun (WGS) entry which is preliminary data.</text>
</comment>
<reference evidence="9" key="1">
    <citation type="submission" date="2023-06" db="EMBL/GenBank/DDBJ databases">
        <title>Reference genome for the Northern bat (Eptesicus nilssonii), a most northern bat species.</title>
        <authorList>
            <person name="Laine V.N."/>
            <person name="Pulliainen A.T."/>
            <person name="Lilley T.M."/>
        </authorList>
    </citation>
    <scope>NUCLEOTIDE SEQUENCE</scope>
    <source>
        <strain evidence="9">BLF_Eptnil</strain>
        <tissue evidence="9">Kidney</tissue>
    </source>
</reference>
<dbReference type="SUPFAM" id="SSF50978">
    <property type="entry name" value="WD40 repeat-like"/>
    <property type="match status" value="1"/>
</dbReference>
<dbReference type="PROSITE" id="PS00678">
    <property type="entry name" value="WD_REPEATS_1"/>
    <property type="match status" value="1"/>
</dbReference>
<dbReference type="PANTHER" id="PTHR19862">
    <property type="entry name" value="WD REPEAT-CONTAINING PROTEIN 48"/>
    <property type="match status" value="1"/>
</dbReference>
<comment type="subunit">
    <text evidence="6">Interacts with USP46. Interacts with USP1. Interacts with USP12. Component of the USP12-WDR20-WDR48 deubiquitinating complex. Component of the USP12-DMWD-WDR48 deubiquitinating complex. Interacts with PHLPP1. Interacts with RAD51AP1; the interaction is direct and promotes formation of a trimeric complex with RAD51 via RAD51AP1. Interacts with ATAD5; the interaction regulates USP1-mediated PCNA deubiquitination. Interacts with RAD51; the interaction is enhanced under replication stress. Interacts with ITCH; the interaction is more efficient when both USP12 and WDR48/UAF1 are involved and may facilitate recruitment of the USP12 deubiquitinating complex to Notch.</text>
</comment>
<dbReference type="PROSITE" id="PS50082">
    <property type="entry name" value="WD_REPEATS_2"/>
    <property type="match status" value="5"/>
</dbReference>
<dbReference type="InterPro" id="IPR020472">
    <property type="entry name" value="WD40_PAC1"/>
</dbReference>
<evidence type="ECO:0000313" key="9">
    <source>
        <dbReference type="EMBL" id="KAK1332580.1"/>
    </source>
</evidence>
<feature type="repeat" description="WD" evidence="7">
    <location>
        <begin position="42"/>
        <end position="76"/>
    </location>
</feature>
<dbReference type="Pfam" id="PF11816">
    <property type="entry name" value="DUF3337"/>
    <property type="match status" value="2"/>
</dbReference>
<dbReference type="PROSITE" id="PS50294">
    <property type="entry name" value="WD_REPEATS_REGION"/>
    <property type="match status" value="4"/>
</dbReference>
<dbReference type="EMBL" id="JAULJE010000018">
    <property type="protein sequence ID" value="KAK1332580.1"/>
    <property type="molecule type" value="Genomic_DNA"/>
</dbReference>
<dbReference type="GO" id="GO:0043130">
    <property type="term" value="F:ubiquitin binding"/>
    <property type="evidence" value="ECO:0007669"/>
    <property type="project" value="TreeGrafter"/>
</dbReference>
<feature type="repeat" description="WD" evidence="7">
    <location>
        <begin position="129"/>
        <end position="170"/>
    </location>
</feature>
<dbReference type="PANTHER" id="PTHR19862:SF14">
    <property type="entry name" value="WD REPEAT-CONTAINING PROTEIN 48"/>
    <property type="match status" value="1"/>
</dbReference>
<dbReference type="SMART" id="SM00320">
    <property type="entry name" value="WD40"/>
    <property type="match status" value="7"/>
</dbReference>
<dbReference type="InterPro" id="IPR051246">
    <property type="entry name" value="WDR48"/>
</dbReference>
<dbReference type="InterPro" id="IPR001680">
    <property type="entry name" value="WD40_rpt"/>
</dbReference>
<feature type="repeat" description="WD" evidence="7">
    <location>
        <begin position="188"/>
        <end position="229"/>
    </location>
</feature>
<evidence type="ECO:0000256" key="5">
    <source>
        <dbReference type="ARBA" id="ARBA00031683"/>
    </source>
</evidence>
<evidence type="ECO:0000256" key="1">
    <source>
        <dbReference type="ARBA" id="ARBA00006917"/>
    </source>
</evidence>
<keyword evidence="10" id="KW-1185">Reference proteome</keyword>
<dbReference type="PRINTS" id="PR00320">
    <property type="entry name" value="GPROTEINBRPT"/>
</dbReference>
<feature type="compositionally biased region" description="Low complexity" evidence="8">
    <location>
        <begin position="620"/>
        <end position="631"/>
    </location>
</feature>
<proteinExistence type="inferred from homology"/>
<dbReference type="InterPro" id="IPR019775">
    <property type="entry name" value="WD40_repeat_CS"/>
</dbReference>
<evidence type="ECO:0000256" key="8">
    <source>
        <dbReference type="SAM" id="MobiDB-lite"/>
    </source>
</evidence>
<dbReference type="CDD" id="cd17041">
    <property type="entry name" value="Ubl_WDR48"/>
    <property type="match status" value="1"/>
</dbReference>
<evidence type="ECO:0000256" key="3">
    <source>
        <dbReference type="ARBA" id="ARBA00022574"/>
    </source>
</evidence>
<accession>A0AA40LH53</accession>
<evidence type="ECO:0000256" key="6">
    <source>
        <dbReference type="ARBA" id="ARBA00049668"/>
    </source>
</evidence>
<dbReference type="AlphaFoldDB" id="A0AA40LH53"/>
<organism evidence="9 10">
    <name type="scientific">Cnephaeus nilssonii</name>
    <name type="common">Northern bat</name>
    <name type="synonym">Eptesicus nilssonii</name>
    <dbReference type="NCBI Taxonomy" id="3371016"/>
    <lineage>
        <taxon>Eukaryota</taxon>
        <taxon>Metazoa</taxon>
        <taxon>Chordata</taxon>
        <taxon>Craniata</taxon>
        <taxon>Vertebrata</taxon>
        <taxon>Euteleostomi</taxon>
        <taxon>Mammalia</taxon>
        <taxon>Eutheria</taxon>
        <taxon>Laurasiatheria</taxon>
        <taxon>Chiroptera</taxon>
        <taxon>Yangochiroptera</taxon>
        <taxon>Vespertilionidae</taxon>
        <taxon>Cnephaeus</taxon>
    </lineage>
</organism>
<evidence type="ECO:0000256" key="2">
    <source>
        <dbReference type="ARBA" id="ARBA00021209"/>
    </source>
</evidence>
<evidence type="ECO:0000256" key="7">
    <source>
        <dbReference type="PROSITE-ProRule" id="PRU00221"/>
    </source>
</evidence>
<gene>
    <name evidence="9" type="ORF">QTO34_007263</name>
</gene>
<protein>
    <recommendedName>
        <fullName evidence="2">WD repeat-containing protein 48</fullName>
    </recommendedName>
    <alternativeName>
        <fullName evidence="5">USP1-associated factor 1</fullName>
    </alternativeName>
</protein>
<dbReference type="FunFam" id="2.130.10.10:FF:002031">
    <property type="entry name" value="WD repeat domain 48b"/>
    <property type="match status" value="1"/>
</dbReference>
<comment type="similarity">
    <text evidence="1">Belongs to the WD repeat WDR48 family.</text>
</comment>